<dbReference type="GeneID" id="94836100"/>
<keyword evidence="1" id="KW-0472">Membrane</keyword>
<evidence type="ECO:0000256" key="1">
    <source>
        <dbReference type="SAM" id="Phobius"/>
    </source>
</evidence>
<evidence type="ECO:0000313" key="2">
    <source>
        <dbReference type="EMBL" id="OHT10378.1"/>
    </source>
</evidence>
<name>A0A1J4KH60_9EUKA</name>
<keyword evidence="1" id="KW-1133">Transmembrane helix</keyword>
<organism evidence="2 3">
    <name type="scientific">Tritrichomonas foetus</name>
    <dbReference type="NCBI Taxonomy" id="1144522"/>
    <lineage>
        <taxon>Eukaryota</taxon>
        <taxon>Metamonada</taxon>
        <taxon>Parabasalia</taxon>
        <taxon>Tritrichomonadida</taxon>
        <taxon>Tritrichomonadidae</taxon>
        <taxon>Tritrichomonas</taxon>
    </lineage>
</organism>
<evidence type="ECO:0000313" key="3">
    <source>
        <dbReference type="Proteomes" id="UP000179807"/>
    </source>
</evidence>
<reference evidence="2" key="1">
    <citation type="submission" date="2016-10" db="EMBL/GenBank/DDBJ databases">
        <authorList>
            <person name="Benchimol M."/>
            <person name="Almeida L.G."/>
            <person name="Vasconcelos A.T."/>
            <person name="Perreira-Neves A."/>
            <person name="Rosa I.A."/>
            <person name="Tasca T."/>
            <person name="Bogo M.R."/>
            <person name="de Souza W."/>
        </authorList>
    </citation>
    <scope>NUCLEOTIDE SEQUENCE [LARGE SCALE GENOMIC DNA]</scope>
    <source>
        <strain evidence="2">K</strain>
    </source>
</reference>
<dbReference type="Proteomes" id="UP000179807">
    <property type="component" value="Unassembled WGS sequence"/>
</dbReference>
<dbReference type="EMBL" id="MLAK01000614">
    <property type="protein sequence ID" value="OHT10378.1"/>
    <property type="molecule type" value="Genomic_DNA"/>
</dbReference>
<comment type="caution">
    <text evidence="2">The sequence shown here is derived from an EMBL/GenBank/DDBJ whole genome shotgun (WGS) entry which is preliminary data.</text>
</comment>
<dbReference type="VEuPathDB" id="TrichDB:TRFO_20437"/>
<evidence type="ECO:0008006" key="4">
    <source>
        <dbReference type="Google" id="ProtNLM"/>
    </source>
</evidence>
<accession>A0A1J4KH60</accession>
<proteinExistence type="predicted"/>
<keyword evidence="1" id="KW-0812">Transmembrane</keyword>
<protein>
    <recommendedName>
        <fullName evidence="4">SMP-LTD domain-containing protein</fullName>
    </recommendedName>
</protein>
<dbReference type="AlphaFoldDB" id="A0A1J4KH60"/>
<sequence>MDYFLYGFTISFTIVIIALLILRVIISHIPRILGSKPLTYQSVTESTEWLNFIINRVTTHYQSENSIQEINNFITAKVHPIQFHLLSIGNPPVISHVATLEMQEADDIRLLVPIEWRNGPSFDIIGYKQFLNLEIDLLNFTGEILVSWPGSSQNRLEIQFMSGSSIDFDLSIQFLNILHFSVTNIPLIGEIVKGLVACIIAKQVFPVYLPKQPINSEANPPEFF</sequence>
<dbReference type="RefSeq" id="XP_068363514.1">
    <property type="nucleotide sequence ID" value="XM_068501396.1"/>
</dbReference>
<feature type="transmembrane region" description="Helical" evidence="1">
    <location>
        <begin position="6"/>
        <end position="26"/>
    </location>
</feature>
<dbReference type="OrthoDB" id="10472845at2759"/>
<keyword evidence="3" id="KW-1185">Reference proteome</keyword>
<gene>
    <name evidence="2" type="ORF">TRFO_20437</name>
</gene>